<dbReference type="Pfam" id="PF07691">
    <property type="entry name" value="PA14"/>
    <property type="match status" value="1"/>
</dbReference>
<dbReference type="SUPFAM" id="SSF56988">
    <property type="entry name" value="Anthrax protective antigen"/>
    <property type="match status" value="1"/>
</dbReference>
<evidence type="ECO:0000313" key="4">
    <source>
        <dbReference type="Proteomes" id="UP000178377"/>
    </source>
</evidence>
<dbReference type="InterPro" id="IPR024361">
    <property type="entry name" value="BACON"/>
</dbReference>
<dbReference type="Proteomes" id="UP000178377">
    <property type="component" value="Unassembled WGS sequence"/>
</dbReference>
<dbReference type="PROSITE" id="PS51820">
    <property type="entry name" value="PA14"/>
    <property type="match status" value="1"/>
</dbReference>
<accession>A0A1F5PFJ6</accession>
<reference evidence="3 4" key="1">
    <citation type="journal article" date="2016" name="Nat. Commun.">
        <title>Thousands of microbial genomes shed light on interconnected biogeochemical processes in an aquifer system.</title>
        <authorList>
            <person name="Anantharaman K."/>
            <person name="Brown C.T."/>
            <person name="Hug L.A."/>
            <person name="Sharon I."/>
            <person name="Castelle C.J."/>
            <person name="Probst A.J."/>
            <person name="Thomas B.C."/>
            <person name="Singh A."/>
            <person name="Wilkins M.J."/>
            <person name="Karaoz U."/>
            <person name="Brodie E.L."/>
            <person name="Williams K.H."/>
            <person name="Hubbard S.S."/>
            <person name="Banfield J.F."/>
        </authorList>
    </citation>
    <scope>NUCLEOTIDE SEQUENCE [LARGE SCALE GENOMIC DNA]</scope>
</reference>
<dbReference type="Gene3D" id="2.60.40.10">
    <property type="entry name" value="Immunoglobulins"/>
    <property type="match status" value="2"/>
</dbReference>
<gene>
    <name evidence="3" type="ORF">A2722_02375</name>
</gene>
<dbReference type="InterPro" id="IPR013783">
    <property type="entry name" value="Ig-like_fold"/>
</dbReference>
<dbReference type="SMART" id="SM00758">
    <property type="entry name" value="PA14"/>
    <property type="match status" value="1"/>
</dbReference>
<dbReference type="AlphaFoldDB" id="A0A1F5PFJ6"/>
<protein>
    <recommendedName>
        <fullName evidence="2">PA14 domain-containing protein</fullName>
    </recommendedName>
</protein>
<dbReference type="Pfam" id="PF13004">
    <property type="entry name" value="BACON"/>
    <property type="match status" value="2"/>
</dbReference>
<name>A0A1F5PFJ6_9BACT</name>
<evidence type="ECO:0000313" key="3">
    <source>
        <dbReference type="EMBL" id="OGE88727.1"/>
    </source>
</evidence>
<sequence length="919" mass="93153">MWAPVAYVPNYAEDSVTVTVNPASCSNSISPTSRSHGAGAETGTVGVTAGAGCSWTASESLSWVSITAGSSGTGNGTVNYSVSSNSGGARSGTITIASQTFTVNQAGAACSYSISPTSASVSSAAGSGSVSVTAGAGCAWTSTSNDSWITRTGGASGSGNGTVTYSYTSNGGSARTGTLTIADQTFSLSQAGVVASPVLFVSPTFFSFIAPQGGPNPAAQALTITNIGPGGTMLNWTLSVSTATGGPWLSSSRSSGAESGGGGTATPAPSISVNVSGLAVGTYNGTISISSNGGSASIPVTLNISNAADFSISASPPSQNATVGILNVFYFDLTVTPSGGFASPVTLTRNTSGPCISAGLPCGSSTNFFSSSPVNPNDPAPQSTYEIWITPTTPGIYTITFTGTSGALTHSYNVALIVDPAPVCIAAGSGTGLTGSYYGSRMGAQDYSNWVRSQTDSQVNFNWGTGSPSGLGPNNYSVLWEGTVVPRCNETYTFYANADDGVTLTVNGSTIINSWTDSPGERTSIGVALTAGQSYTIRMQYYEHTGSAFAELRWSSASTPKALVATSQLFPRTCVNRALVSGSAAAGPISVGGTYPLSCNYGQITNSITAFSDATACPVNSPPFSGTTANFTCPAGSIAPRNAVNTCRLTFLPPDYFCAATSGVNSTQIVANPPDLVLEFVSSACVSNNSQITLRYRTTGTVQASTIQVYRDGALIFTDIAAPAPGVWKNWTNTGLTFNQSYSYTARSTLSGFNGTMSGAVAAVAPNCNPTPNVSVSISAITGTGCSLPSGVKNGCILTFRVLYQNVGGGPASSVLSMNDLSQNLIYQSGSLSCTISCSVLSATAGNVTFQTNVSLAAGAQFFASFNAQVQTSSAASRELANVRTHGQYNPGPAAFDVTYSLITSPSLVITPKIYEVAP</sequence>
<dbReference type="STRING" id="1817828.A2722_02375"/>
<dbReference type="EMBL" id="MFEO01000030">
    <property type="protein sequence ID" value="OGE88727.1"/>
    <property type="molecule type" value="Genomic_DNA"/>
</dbReference>
<proteinExistence type="predicted"/>
<dbReference type="InterPro" id="IPR011658">
    <property type="entry name" value="PA14_dom"/>
</dbReference>
<feature type="domain" description="PA14" evidence="2">
    <location>
        <begin position="428"/>
        <end position="568"/>
    </location>
</feature>
<evidence type="ECO:0000256" key="1">
    <source>
        <dbReference type="SAM" id="MobiDB-lite"/>
    </source>
</evidence>
<dbReference type="InterPro" id="IPR037524">
    <property type="entry name" value="PA14/GLEYA"/>
</dbReference>
<dbReference type="Gene3D" id="3.90.182.10">
    <property type="entry name" value="Toxin - Anthrax Protective Antigen,domain 1"/>
    <property type="match status" value="1"/>
</dbReference>
<evidence type="ECO:0000259" key="2">
    <source>
        <dbReference type="PROSITE" id="PS51820"/>
    </source>
</evidence>
<dbReference type="CDD" id="cd14948">
    <property type="entry name" value="BACON"/>
    <property type="match status" value="1"/>
</dbReference>
<feature type="region of interest" description="Disordered" evidence="1">
    <location>
        <begin position="247"/>
        <end position="268"/>
    </location>
</feature>
<comment type="caution">
    <text evidence="3">The sequence shown here is derived from an EMBL/GenBank/DDBJ whole genome shotgun (WGS) entry which is preliminary data.</text>
</comment>
<organism evidence="3 4">
    <name type="scientific">Candidatus Doudnabacteria bacterium RIFCSPHIGHO2_01_FULL_50_11</name>
    <dbReference type="NCBI Taxonomy" id="1817828"/>
    <lineage>
        <taxon>Bacteria</taxon>
        <taxon>Candidatus Doudnaibacteriota</taxon>
    </lineage>
</organism>